<sequence>MIVNKRELKQALNRVYLKIKPDTETIQVFQANLTRLLEQCDSKKSEEFKALRFVLCNGQDYKR</sequence>
<dbReference type="Proteomes" id="UP000325636">
    <property type="component" value="Unassembled WGS sequence"/>
</dbReference>
<evidence type="ECO:0000313" key="2">
    <source>
        <dbReference type="EMBL" id="KAB0241363.1"/>
    </source>
</evidence>
<gene>
    <name evidence="2" type="ORF">EZJ55_13055</name>
</gene>
<evidence type="ECO:0000313" key="3">
    <source>
        <dbReference type="Proteomes" id="UP000325636"/>
    </source>
</evidence>
<accession>A0A5J5LUH2</accession>
<reference evidence="3" key="1">
    <citation type="submission" date="2019-04" db="EMBL/GenBank/DDBJ databases">
        <title>Microviridin 1777: A Toxic Chymotrypsin Inhibitor Discovered by a Metabologenomic Approach.</title>
        <authorList>
            <person name="Sieber S."/>
            <person name="Grendelmeier S.M."/>
            <person name="Harris L.A."/>
            <person name="Mitchell D.A."/>
            <person name="Gademann K."/>
        </authorList>
    </citation>
    <scope>NUCLEOTIDE SEQUENCE [LARGE SCALE GENOMIC DNA]</scope>
    <source>
        <strain evidence="3">EAWAG127a</strain>
    </source>
</reference>
<feature type="domain" description="DUF7149" evidence="1">
    <location>
        <begin position="7"/>
        <end position="49"/>
    </location>
</feature>
<evidence type="ECO:0000259" key="1">
    <source>
        <dbReference type="Pfam" id="PF23653"/>
    </source>
</evidence>
<organism evidence="2 3">
    <name type="scientific">Microcystis aeruginosa EAWAG127a</name>
    <dbReference type="NCBI Taxonomy" id="2529855"/>
    <lineage>
        <taxon>Bacteria</taxon>
        <taxon>Bacillati</taxon>
        <taxon>Cyanobacteriota</taxon>
        <taxon>Cyanophyceae</taxon>
        <taxon>Oscillatoriophycideae</taxon>
        <taxon>Chroococcales</taxon>
        <taxon>Microcystaceae</taxon>
        <taxon>Microcystis</taxon>
    </lineage>
</organism>
<dbReference type="AlphaFoldDB" id="A0A5J5LUH2"/>
<comment type="caution">
    <text evidence="2">The sequence shown here is derived from an EMBL/GenBank/DDBJ whole genome shotgun (WGS) entry which is preliminary data.</text>
</comment>
<dbReference type="EMBL" id="SRLN01000012">
    <property type="protein sequence ID" value="KAB0241363.1"/>
    <property type="molecule type" value="Genomic_DNA"/>
</dbReference>
<name>A0A5J5LUH2_MICAE</name>
<protein>
    <recommendedName>
        <fullName evidence="1">DUF7149 domain-containing protein</fullName>
    </recommendedName>
</protein>
<dbReference type="InterPro" id="IPR055573">
    <property type="entry name" value="DUF7149"/>
</dbReference>
<proteinExistence type="predicted"/>
<dbReference type="Pfam" id="PF23653">
    <property type="entry name" value="DUF7149"/>
    <property type="match status" value="1"/>
</dbReference>